<proteinExistence type="predicted"/>
<accession>A0A814ALP1</accession>
<organism evidence="1 2">
    <name type="scientific">Brachionus calyciflorus</name>
    <dbReference type="NCBI Taxonomy" id="104777"/>
    <lineage>
        <taxon>Eukaryota</taxon>
        <taxon>Metazoa</taxon>
        <taxon>Spiralia</taxon>
        <taxon>Gnathifera</taxon>
        <taxon>Rotifera</taxon>
        <taxon>Eurotatoria</taxon>
        <taxon>Monogononta</taxon>
        <taxon>Pseudotrocha</taxon>
        <taxon>Ploima</taxon>
        <taxon>Brachionidae</taxon>
        <taxon>Brachionus</taxon>
    </lineage>
</organism>
<feature type="non-terminal residue" evidence="1">
    <location>
        <position position="1"/>
    </location>
</feature>
<reference evidence="1" key="1">
    <citation type="submission" date="2021-02" db="EMBL/GenBank/DDBJ databases">
        <authorList>
            <person name="Nowell W R."/>
        </authorList>
    </citation>
    <scope>NUCLEOTIDE SEQUENCE</scope>
    <source>
        <strain evidence="1">Ploen Becks lab</strain>
    </source>
</reference>
<evidence type="ECO:0000313" key="1">
    <source>
        <dbReference type="EMBL" id="CAF0913859.1"/>
    </source>
</evidence>
<dbReference type="AlphaFoldDB" id="A0A814ALP1"/>
<comment type="caution">
    <text evidence="1">The sequence shown here is derived from an EMBL/GenBank/DDBJ whole genome shotgun (WGS) entry which is preliminary data.</text>
</comment>
<dbReference type="Proteomes" id="UP000663879">
    <property type="component" value="Unassembled WGS sequence"/>
</dbReference>
<evidence type="ECO:0000313" key="2">
    <source>
        <dbReference type="Proteomes" id="UP000663879"/>
    </source>
</evidence>
<keyword evidence="2" id="KW-1185">Reference proteome</keyword>
<sequence>LNYGLSFGEPYNDVYDLVGTKANLDENVEKIEILEDDDLEVLEKLLPDGNINELCYKVASPVEVVVSLVEVVASPVEVVVSLVEVVASPVEVVVNPVDEVESSVYNVEALSYFFEIKISNYLNFLL</sequence>
<name>A0A814ALP1_9BILA</name>
<protein>
    <submittedName>
        <fullName evidence="1">Uncharacterized protein</fullName>
    </submittedName>
</protein>
<gene>
    <name evidence="1" type="ORF">OXX778_LOCUS12042</name>
</gene>
<dbReference type="EMBL" id="CAJNOC010002121">
    <property type="protein sequence ID" value="CAF0913859.1"/>
    <property type="molecule type" value="Genomic_DNA"/>
</dbReference>